<dbReference type="EMBL" id="CP000510">
    <property type="protein sequence ID" value="ABM04240.1"/>
    <property type="molecule type" value="Genomic_DNA"/>
</dbReference>
<name>A1SXM5_PSYIN</name>
<sequence length="734" mass="83779">MVNIIQEHTYFESMHESLIAQGYCFDDSAIETIEAYLSGKPVKSQKQKEVNKNKLFWSSAFLWDLSDQVLNSETFILALARYFSVDNFSNVSLLEQITYKAPKAIRKGIRSSEIVLRANSGKWIEAQQLAERSPDELDELINICKAFQKVHKDCLELVAKYQTPFNALTVFELLSYSSVYAFKYLFDNPEALDGSMISTGERFHALKELVEWKLRIAEPNSFLLNDSVIGKSLKIHQAPLVFPSEEDSYIPDFYLYHFEKLMQAQVELDGFLSRSVMPFCFDDQCEYYLDGGRLEMHKNSDAGDQVWLLNGKKQSLIDGYWLNRGLQEFIDSGLAGGMMGSAENHEDNQIAYIKSLGVYLQLTEIYGLNKSIQTDNGLKVDIHQALLSLELMIAFYNKDYIKVFAANLHKTGDWQASLGLLALSGLIDPVNMHNRFPITWQNWKKKAQSIVGWTVSDTFPKGNIKAAEAILDFWSLDFKKWSAQLKTNNHDNLPLLTERPIFKVGNYSVQLPWMMASQLTGVNVINTLRRFANKRPELKSETSRIETNLGNQFTKRGFTVIESYHPERKEGFNPGEIDLICVLDNSVLVLEVKSTYRRNSKREAIRYKHATLRKAGMQIKHKTAAVKQLLQTDSQFQSLLGIKDPDLYEVIGWIADTSLEYDHEYFNGYLKVSIEELHIVLADTADFLVDYIELAQNQAPLKEDDNEKTTLYPSGFSAAALVNVIEQAKVWAGR</sequence>
<dbReference type="KEGG" id="pin:Ping_2519"/>
<dbReference type="Proteomes" id="UP000000639">
    <property type="component" value="Chromosome"/>
</dbReference>
<organism evidence="1 2">
    <name type="scientific">Psychromonas ingrahamii (strain DSM 17664 / CCUG 51855 / 37)</name>
    <dbReference type="NCBI Taxonomy" id="357804"/>
    <lineage>
        <taxon>Bacteria</taxon>
        <taxon>Pseudomonadati</taxon>
        <taxon>Pseudomonadota</taxon>
        <taxon>Gammaproteobacteria</taxon>
        <taxon>Alteromonadales</taxon>
        <taxon>Psychromonadaceae</taxon>
        <taxon>Psychromonas</taxon>
    </lineage>
</organism>
<gene>
    <name evidence="1" type="ordered locus">Ping_2519</name>
</gene>
<keyword evidence="2" id="KW-1185">Reference proteome</keyword>
<evidence type="ECO:0000313" key="2">
    <source>
        <dbReference type="Proteomes" id="UP000000639"/>
    </source>
</evidence>
<dbReference type="eggNOG" id="COG0792">
    <property type="taxonomic scope" value="Bacteria"/>
</dbReference>
<accession>A1SXM5</accession>
<dbReference type="OrthoDB" id="6110976at2"/>
<evidence type="ECO:0000313" key="1">
    <source>
        <dbReference type="EMBL" id="ABM04240.1"/>
    </source>
</evidence>
<evidence type="ECO:0008006" key="3">
    <source>
        <dbReference type="Google" id="ProtNLM"/>
    </source>
</evidence>
<protein>
    <recommendedName>
        <fullName evidence="3">NERD domain-containing protein</fullName>
    </recommendedName>
</protein>
<reference evidence="1 2" key="1">
    <citation type="submission" date="2007-01" db="EMBL/GenBank/DDBJ databases">
        <title>Complete sequence of Psychromonas ingrahamii 37.</title>
        <authorList>
            <consortium name="US DOE Joint Genome Institute"/>
            <person name="Copeland A."/>
            <person name="Lucas S."/>
            <person name="Lapidus A."/>
            <person name="Barry K."/>
            <person name="Detter J.C."/>
            <person name="Glavina del Rio T."/>
            <person name="Hammon N."/>
            <person name="Israni S."/>
            <person name="Dalin E."/>
            <person name="Tice H."/>
            <person name="Pitluck S."/>
            <person name="Thompson L.S."/>
            <person name="Brettin T."/>
            <person name="Bruce D."/>
            <person name="Han C."/>
            <person name="Tapia R."/>
            <person name="Schmutz J."/>
            <person name="Larimer F."/>
            <person name="Land M."/>
            <person name="Hauser L."/>
            <person name="Kyrpides N."/>
            <person name="Ivanova N."/>
            <person name="Staley J."/>
            <person name="Richardson P."/>
        </authorList>
    </citation>
    <scope>NUCLEOTIDE SEQUENCE [LARGE SCALE GENOMIC DNA]</scope>
    <source>
        <strain evidence="1 2">37</strain>
    </source>
</reference>
<dbReference type="RefSeq" id="WP_011770800.1">
    <property type="nucleotide sequence ID" value="NC_008709.1"/>
</dbReference>
<proteinExistence type="predicted"/>
<dbReference type="AlphaFoldDB" id="A1SXM5"/>
<dbReference type="HOGENOM" id="CLU_385284_0_0_6"/>